<proteinExistence type="predicted"/>
<organism evidence="2 3">
    <name type="scientific">Naegleria lovaniensis</name>
    <name type="common">Amoeba</name>
    <dbReference type="NCBI Taxonomy" id="51637"/>
    <lineage>
        <taxon>Eukaryota</taxon>
        <taxon>Discoba</taxon>
        <taxon>Heterolobosea</taxon>
        <taxon>Tetramitia</taxon>
        <taxon>Eutetramitia</taxon>
        <taxon>Vahlkampfiidae</taxon>
        <taxon>Naegleria</taxon>
    </lineage>
</organism>
<gene>
    <name evidence="2" type="ORF">C9374_014540</name>
</gene>
<feature type="region of interest" description="Disordered" evidence="1">
    <location>
        <begin position="185"/>
        <end position="209"/>
    </location>
</feature>
<evidence type="ECO:0000313" key="3">
    <source>
        <dbReference type="Proteomes" id="UP000816034"/>
    </source>
</evidence>
<dbReference type="Proteomes" id="UP000816034">
    <property type="component" value="Unassembled WGS sequence"/>
</dbReference>
<sequence length="209" mass="24079">MSKRSFDNYSLGDQAFHHITISSMCKTEPDFVPQFPSFMLPSDQHYFTLTNAYESNFKKKKFSNISDTMIPSPLCNPFSSTTTNTLFLQTSDNSQNNICPQTNHQKIENVNIIEDDAKHHQGQHAMEDDEVMFTFTTSHNDTNLYRHRKHLQHIEYLRATVINQEINKNVINFQVKGHAFGFATNSVPTNRNSHSETETSSERQNNSIL</sequence>
<reference evidence="2 3" key="1">
    <citation type="journal article" date="2018" name="BMC Genomics">
        <title>The genome of Naegleria lovaniensis, the basis for a comparative approach to unravel pathogenicity factors of the human pathogenic amoeba N. fowleri.</title>
        <authorList>
            <person name="Liechti N."/>
            <person name="Schurch N."/>
            <person name="Bruggmann R."/>
            <person name="Wittwer M."/>
        </authorList>
    </citation>
    <scope>NUCLEOTIDE SEQUENCE [LARGE SCALE GENOMIC DNA]</scope>
    <source>
        <strain evidence="2 3">ATCC 30569</strain>
    </source>
</reference>
<name>A0AA88KMN6_NAELO</name>
<protein>
    <submittedName>
        <fullName evidence="2">Uncharacterized protein</fullName>
    </submittedName>
</protein>
<evidence type="ECO:0000313" key="2">
    <source>
        <dbReference type="EMBL" id="KAG2389140.1"/>
    </source>
</evidence>
<dbReference type="GeneID" id="68106993"/>
<keyword evidence="3" id="KW-1185">Reference proteome</keyword>
<dbReference type="AlphaFoldDB" id="A0AA88KMN6"/>
<dbReference type="RefSeq" id="XP_044553132.1">
    <property type="nucleotide sequence ID" value="XM_044690539.1"/>
</dbReference>
<comment type="caution">
    <text evidence="2">The sequence shown here is derived from an EMBL/GenBank/DDBJ whole genome shotgun (WGS) entry which is preliminary data.</text>
</comment>
<dbReference type="EMBL" id="PYSW02000008">
    <property type="protein sequence ID" value="KAG2389140.1"/>
    <property type="molecule type" value="Genomic_DNA"/>
</dbReference>
<accession>A0AA88KMN6</accession>
<evidence type="ECO:0000256" key="1">
    <source>
        <dbReference type="SAM" id="MobiDB-lite"/>
    </source>
</evidence>